<evidence type="ECO:0000313" key="4">
    <source>
        <dbReference type="EMBL" id="EEG76810.1"/>
    </source>
</evidence>
<protein>
    <recommendedName>
        <fullName evidence="3">FMN-binding domain-containing protein</fullName>
    </recommendedName>
</protein>
<feature type="domain" description="FMN-binding" evidence="3">
    <location>
        <begin position="69"/>
        <end position="149"/>
    </location>
</feature>
<feature type="chain" id="PRO_5038566131" description="FMN-binding domain-containing protein" evidence="2">
    <location>
        <begin position="26"/>
        <end position="254"/>
    </location>
</feature>
<comment type="caution">
    <text evidence="4">The sequence shown here is derived from an EMBL/GenBank/DDBJ whole genome shotgun (WGS) entry which is preliminary data.</text>
</comment>
<dbReference type="InterPro" id="IPR007329">
    <property type="entry name" value="FMN-bd"/>
</dbReference>
<evidence type="ECO:0000256" key="2">
    <source>
        <dbReference type="SAM" id="SignalP"/>
    </source>
</evidence>
<name>C0GIE9_DETAL</name>
<dbReference type="AlphaFoldDB" id="C0GIE9"/>
<dbReference type="RefSeq" id="WP_008517488.1">
    <property type="nucleotide sequence ID" value="NZ_ACJM01000012.1"/>
</dbReference>
<proteinExistence type="predicted"/>
<gene>
    <name evidence="4" type="ORF">DealDRAFT_2258</name>
</gene>
<dbReference type="Gene3D" id="3.90.1010.20">
    <property type="match status" value="2"/>
</dbReference>
<dbReference type="eggNOG" id="COG3976">
    <property type="taxonomic scope" value="Bacteria"/>
</dbReference>
<keyword evidence="2" id="KW-0732">Signal</keyword>
<feature type="signal peptide" evidence="2">
    <location>
        <begin position="1"/>
        <end position="25"/>
    </location>
</feature>
<dbReference type="Pfam" id="PF04205">
    <property type="entry name" value="FMN_bind"/>
    <property type="match status" value="2"/>
</dbReference>
<dbReference type="GO" id="GO:0016020">
    <property type="term" value="C:membrane"/>
    <property type="evidence" value="ECO:0007669"/>
    <property type="project" value="InterPro"/>
</dbReference>
<dbReference type="Proteomes" id="UP000006443">
    <property type="component" value="Unassembled WGS sequence"/>
</dbReference>
<sequence>MKQAISKRVLLAAVLLMVVALVAVGCGDGAGNNEGDNNQNNPGNENNEQTTANQYQNGTFTGISTANRGYVEAQVTIENDEIVEVVLTEYANTAVAKDENYRYEPWEPAIAELEAAFVENNSSEVDLITEATSTSNKAMEAVANALALAEGFDGSFDGTFMGASQPDDRGAVGIALVTVSGGDIVEVELSEVTGDGEFKDEDYTYDEFHEAVEEMPARFVEANGAEVDIFTGATGSSEKWMEAVAEALQKANVQ</sequence>
<reference evidence="4 5" key="1">
    <citation type="submission" date="2009-02" db="EMBL/GenBank/DDBJ databases">
        <title>Sequencing of the draft genome and assembly of Dethiobacter alkaliphilus AHT 1.</title>
        <authorList>
            <consortium name="US DOE Joint Genome Institute (JGI-PGF)"/>
            <person name="Lucas S."/>
            <person name="Copeland A."/>
            <person name="Lapidus A."/>
            <person name="Glavina del Rio T."/>
            <person name="Dalin E."/>
            <person name="Tice H."/>
            <person name="Bruce D."/>
            <person name="Goodwin L."/>
            <person name="Pitluck S."/>
            <person name="Larimer F."/>
            <person name="Land M.L."/>
            <person name="Hauser L."/>
            <person name="Muyzer G."/>
        </authorList>
    </citation>
    <scope>NUCLEOTIDE SEQUENCE [LARGE SCALE GENOMIC DNA]</scope>
    <source>
        <strain evidence="4 5">AHT 1</strain>
    </source>
</reference>
<evidence type="ECO:0000313" key="5">
    <source>
        <dbReference type="Proteomes" id="UP000006443"/>
    </source>
</evidence>
<dbReference type="OrthoDB" id="45418at2"/>
<dbReference type="STRING" id="555088.DealDRAFT_2258"/>
<evidence type="ECO:0000256" key="1">
    <source>
        <dbReference type="SAM" id="MobiDB-lite"/>
    </source>
</evidence>
<evidence type="ECO:0000259" key="3">
    <source>
        <dbReference type="SMART" id="SM00900"/>
    </source>
</evidence>
<feature type="domain" description="FMN-binding" evidence="3">
    <location>
        <begin position="170"/>
        <end position="251"/>
    </location>
</feature>
<accession>C0GIE9</accession>
<dbReference type="GO" id="GO:0010181">
    <property type="term" value="F:FMN binding"/>
    <property type="evidence" value="ECO:0007669"/>
    <property type="project" value="InterPro"/>
</dbReference>
<feature type="compositionally biased region" description="Low complexity" evidence="1">
    <location>
        <begin position="33"/>
        <end position="48"/>
    </location>
</feature>
<dbReference type="SMART" id="SM00900">
    <property type="entry name" value="FMN_bind"/>
    <property type="match status" value="2"/>
</dbReference>
<feature type="region of interest" description="Disordered" evidence="1">
    <location>
        <begin position="32"/>
        <end position="51"/>
    </location>
</feature>
<dbReference type="PROSITE" id="PS51257">
    <property type="entry name" value="PROKAR_LIPOPROTEIN"/>
    <property type="match status" value="1"/>
</dbReference>
<organism evidence="4 5">
    <name type="scientific">Dethiobacter alkaliphilus AHT 1</name>
    <dbReference type="NCBI Taxonomy" id="555088"/>
    <lineage>
        <taxon>Bacteria</taxon>
        <taxon>Bacillati</taxon>
        <taxon>Bacillota</taxon>
        <taxon>Dethiobacteria</taxon>
        <taxon>Dethiobacterales</taxon>
        <taxon>Dethiobacteraceae</taxon>
        <taxon>Dethiobacter</taxon>
    </lineage>
</organism>
<dbReference type="EMBL" id="ACJM01000012">
    <property type="protein sequence ID" value="EEG76810.1"/>
    <property type="molecule type" value="Genomic_DNA"/>
</dbReference>
<keyword evidence="5" id="KW-1185">Reference proteome</keyword>